<dbReference type="eggNOG" id="COG0665">
    <property type="taxonomic scope" value="Bacteria"/>
</dbReference>
<dbReference type="GO" id="GO:0005737">
    <property type="term" value="C:cytoplasm"/>
    <property type="evidence" value="ECO:0007669"/>
    <property type="project" value="TreeGrafter"/>
</dbReference>
<dbReference type="Pfam" id="PF01266">
    <property type="entry name" value="DAO"/>
    <property type="match status" value="1"/>
</dbReference>
<reference evidence="3 4" key="1">
    <citation type="submission" date="2016-04" db="EMBL/GenBank/DDBJ databases">
        <authorList>
            <consortium name="Pathogen Informatics"/>
        </authorList>
    </citation>
    <scope>NUCLEOTIDE SEQUENCE [LARGE SCALE GENOMIC DNA]</scope>
    <source>
        <strain evidence="3 4">H044680328</strain>
    </source>
</reference>
<dbReference type="RefSeq" id="WP_025512867.1">
    <property type="nucleotide sequence ID" value="NZ_CP016340.1"/>
</dbReference>
<dbReference type="PATRIC" id="fig|123899.6.peg.2044"/>
<dbReference type="AlphaFoldDB" id="A0A157PP54"/>
<dbReference type="STRING" id="123899.SAMEA3906487_02048"/>
<evidence type="ECO:0000259" key="2">
    <source>
        <dbReference type="Pfam" id="PF01266"/>
    </source>
</evidence>
<evidence type="ECO:0000313" key="3">
    <source>
        <dbReference type="EMBL" id="SAI70068.1"/>
    </source>
</evidence>
<evidence type="ECO:0000256" key="1">
    <source>
        <dbReference type="ARBA" id="ARBA00023002"/>
    </source>
</evidence>
<dbReference type="PANTHER" id="PTHR13847">
    <property type="entry name" value="SARCOSINE DEHYDROGENASE-RELATED"/>
    <property type="match status" value="1"/>
</dbReference>
<keyword evidence="4" id="KW-1185">Reference proteome</keyword>
<dbReference type="OrthoDB" id="9806257at2"/>
<dbReference type="GeneID" id="56590677"/>
<dbReference type="EMBL" id="LT546645">
    <property type="protein sequence ID" value="SAI70068.1"/>
    <property type="molecule type" value="Genomic_DNA"/>
</dbReference>
<dbReference type="Gene3D" id="3.30.9.10">
    <property type="entry name" value="D-Amino Acid Oxidase, subunit A, domain 2"/>
    <property type="match status" value="1"/>
</dbReference>
<sequence>MSSDLVFDYAVIGAGIAGSSVAWRLSQHASVMVLEREAQPGYHSTGRSAAMFMETYGTPQIRALTRASRAFYEQPPQGFSEHPLLIERGVFYLATHDQRELLQQTYDDFRQQSDNVRLIDPQEAARRVPCLRPAELAGVLEEPDAKDIDVHALHQGFLRGLRARGAQLRNNAEVVAARHEAGVWNLTLADGATVRARVVIDAAGAWADQVAAVCGAQPVGLQPCRRTAFTFSGPQEVDFSGWPAVVGIDESFYFKPDAGQLLGSPANTDPVDAHDVVPEELDVATGIYRIEAATTLQIRRPRHTWAGLRSFVRDGDFVIGWDDAAPAFFWLAAQGGYGIQTAAAASELAAALVSRQALPDTLTRHGVQGDALSPARLR</sequence>
<dbReference type="Proteomes" id="UP000076825">
    <property type="component" value="Chromosome 1"/>
</dbReference>
<evidence type="ECO:0000313" key="4">
    <source>
        <dbReference type="Proteomes" id="UP000076825"/>
    </source>
</evidence>
<dbReference type="InterPro" id="IPR036188">
    <property type="entry name" value="FAD/NAD-bd_sf"/>
</dbReference>
<feature type="domain" description="FAD dependent oxidoreductase" evidence="2">
    <location>
        <begin position="8"/>
        <end position="352"/>
    </location>
</feature>
<organism evidence="3 4">
    <name type="scientific">Bordetella trematum</name>
    <dbReference type="NCBI Taxonomy" id="123899"/>
    <lineage>
        <taxon>Bacteria</taxon>
        <taxon>Pseudomonadati</taxon>
        <taxon>Pseudomonadota</taxon>
        <taxon>Betaproteobacteria</taxon>
        <taxon>Burkholderiales</taxon>
        <taxon>Alcaligenaceae</taxon>
        <taxon>Bordetella</taxon>
    </lineage>
</organism>
<keyword evidence="1" id="KW-0560">Oxidoreductase</keyword>
<dbReference type="Gene3D" id="3.50.50.60">
    <property type="entry name" value="FAD/NAD(P)-binding domain"/>
    <property type="match status" value="1"/>
</dbReference>
<dbReference type="GO" id="GO:0016491">
    <property type="term" value="F:oxidoreductase activity"/>
    <property type="evidence" value="ECO:0007669"/>
    <property type="project" value="UniProtKB-KW"/>
</dbReference>
<name>A0A157PP54_9BORD</name>
<dbReference type="SUPFAM" id="SSF51905">
    <property type="entry name" value="FAD/NAD(P)-binding domain"/>
    <property type="match status" value="1"/>
</dbReference>
<proteinExistence type="predicted"/>
<dbReference type="KEGG" id="btrm:SAMEA390648702048"/>
<dbReference type="PANTHER" id="PTHR13847:SF287">
    <property type="entry name" value="FAD-DEPENDENT OXIDOREDUCTASE DOMAIN-CONTAINING PROTEIN 1"/>
    <property type="match status" value="1"/>
</dbReference>
<gene>
    <name evidence="3" type="ORF">SAMEA3906487_02048</name>
</gene>
<dbReference type="InterPro" id="IPR006076">
    <property type="entry name" value="FAD-dep_OxRdtase"/>
</dbReference>
<accession>A0A157PP54</accession>
<protein>
    <submittedName>
        <fullName evidence="3">FAD dependent oxidoreductase</fullName>
    </submittedName>
</protein>